<comment type="similarity">
    <text evidence="14">Belongs to the DNA photolyase family.</text>
</comment>
<comment type="similarity">
    <text evidence="2">Belongs to the DNA photolyase class-1 family.</text>
</comment>
<evidence type="ECO:0000256" key="8">
    <source>
        <dbReference type="ARBA" id="ARBA00031671"/>
    </source>
</evidence>
<name>A0A552X4G5_9GAMM</name>
<dbReference type="OrthoDB" id="9772484at2"/>
<dbReference type="PROSITE" id="PS51645">
    <property type="entry name" value="PHR_CRY_ALPHA_BETA"/>
    <property type="match status" value="1"/>
</dbReference>
<keyword evidence="17" id="KW-1185">Reference proteome</keyword>
<dbReference type="GO" id="GO:0003904">
    <property type="term" value="F:deoxyribodipyrimidine photo-lyase activity"/>
    <property type="evidence" value="ECO:0007669"/>
    <property type="project" value="UniProtKB-EC"/>
</dbReference>
<dbReference type="NCBIfam" id="NF007955">
    <property type="entry name" value="PRK10674.1"/>
    <property type="match status" value="1"/>
</dbReference>
<dbReference type="Proteomes" id="UP000320359">
    <property type="component" value="Unassembled WGS sequence"/>
</dbReference>
<keyword evidence="16" id="KW-0456">Lyase</keyword>
<dbReference type="GO" id="GO:0009416">
    <property type="term" value="P:response to light stimulus"/>
    <property type="evidence" value="ECO:0007669"/>
    <property type="project" value="TreeGrafter"/>
</dbReference>
<evidence type="ECO:0000313" key="17">
    <source>
        <dbReference type="Proteomes" id="UP000320359"/>
    </source>
</evidence>
<dbReference type="Pfam" id="PF03441">
    <property type="entry name" value="FAD_binding_7"/>
    <property type="match status" value="1"/>
</dbReference>
<accession>A0A552X4G5</accession>
<evidence type="ECO:0000259" key="15">
    <source>
        <dbReference type="PROSITE" id="PS51645"/>
    </source>
</evidence>
<dbReference type="SUPFAM" id="SSF52425">
    <property type="entry name" value="Cryptochrome/photolyase, N-terminal domain"/>
    <property type="match status" value="1"/>
</dbReference>
<dbReference type="InterPro" id="IPR005101">
    <property type="entry name" value="Cryptochr/Photolyase_FAD-bd"/>
</dbReference>
<organism evidence="16 17">
    <name type="scientific">Aliidiomarina halalkaliphila</name>
    <dbReference type="NCBI Taxonomy" id="2593535"/>
    <lineage>
        <taxon>Bacteria</taxon>
        <taxon>Pseudomonadati</taxon>
        <taxon>Pseudomonadota</taxon>
        <taxon>Gammaproteobacteria</taxon>
        <taxon>Alteromonadales</taxon>
        <taxon>Idiomarinaceae</taxon>
        <taxon>Aliidiomarina</taxon>
    </lineage>
</organism>
<feature type="domain" description="Photolyase/cryptochrome alpha/beta" evidence="15">
    <location>
        <begin position="5"/>
        <end position="138"/>
    </location>
</feature>
<evidence type="ECO:0000256" key="3">
    <source>
        <dbReference type="ARBA" id="ARBA00013149"/>
    </source>
</evidence>
<evidence type="ECO:0000256" key="14">
    <source>
        <dbReference type="RuleBase" id="RU004182"/>
    </source>
</evidence>
<dbReference type="InterPro" id="IPR036134">
    <property type="entry name" value="Crypto/Photolyase_FAD-like_sf"/>
</dbReference>
<feature type="binding site" evidence="12">
    <location>
        <begin position="285"/>
        <end position="292"/>
    </location>
    <ligand>
        <name>FAD</name>
        <dbReference type="ChEBI" id="CHEBI:57692"/>
    </ligand>
</feature>
<dbReference type="InterPro" id="IPR006050">
    <property type="entry name" value="DNA_photolyase_N"/>
</dbReference>
<dbReference type="EC" id="4.1.99.3" evidence="3"/>
<reference evidence="16 17" key="1">
    <citation type="submission" date="2019-07" db="EMBL/GenBank/DDBJ databases">
        <authorList>
            <person name="Yang M."/>
            <person name="Zhao D."/>
            <person name="Xiang H."/>
        </authorList>
    </citation>
    <scope>NUCLEOTIDE SEQUENCE [LARGE SCALE GENOMIC DNA]</scope>
    <source>
        <strain evidence="16 17">IM1326</strain>
    </source>
</reference>
<feature type="site" description="Electron transfer via tryptophanyl radical" evidence="13">
    <location>
        <position position="317"/>
    </location>
</feature>
<dbReference type="RefSeq" id="WP_143234267.1">
    <property type="nucleotide sequence ID" value="NZ_VJWL01000001.1"/>
</dbReference>
<dbReference type="InterPro" id="IPR018394">
    <property type="entry name" value="DNA_photolyase_1_CS_C"/>
</dbReference>
<dbReference type="Gene3D" id="1.10.579.10">
    <property type="entry name" value="DNA Cyclobutane Dipyrimidine Photolyase, subunit A, domain 3"/>
    <property type="match status" value="1"/>
</dbReference>
<dbReference type="PANTHER" id="PTHR11455:SF9">
    <property type="entry name" value="CRYPTOCHROME CIRCADIAN CLOCK 5 ISOFORM X1"/>
    <property type="match status" value="1"/>
</dbReference>
<gene>
    <name evidence="16" type="primary">phrB</name>
    <name evidence="16" type="ORF">FM042_03050</name>
</gene>
<dbReference type="Gene3D" id="3.40.50.620">
    <property type="entry name" value="HUPs"/>
    <property type="match status" value="1"/>
</dbReference>
<comment type="catalytic activity">
    <reaction evidence="9">
        <text>cyclobutadipyrimidine (in DNA) = 2 pyrimidine residues (in DNA).</text>
        <dbReference type="EC" id="4.1.99.3"/>
    </reaction>
</comment>
<dbReference type="FunFam" id="1.10.579.10:FF:000003">
    <property type="entry name" value="Deoxyribodipyrimidine photo-lyase"/>
    <property type="match status" value="1"/>
</dbReference>
<feature type="site" description="Electron transfer via tryptophanyl radical" evidence="13">
    <location>
        <position position="370"/>
    </location>
</feature>
<feature type="site" description="Electron transfer via tryptophanyl radical" evidence="13">
    <location>
        <position position="393"/>
    </location>
</feature>
<comment type="caution">
    <text evidence="16">The sequence shown here is derived from an EMBL/GenBank/DDBJ whole genome shotgun (WGS) entry which is preliminary data.</text>
</comment>
<evidence type="ECO:0000256" key="6">
    <source>
        <dbReference type="ARBA" id="ARBA00022827"/>
    </source>
</evidence>
<comment type="cofactor">
    <cofactor evidence="12">
        <name>FAD</name>
        <dbReference type="ChEBI" id="CHEBI:57692"/>
    </cofactor>
    <text evidence="12">Binds 1 FAD per subunit.</text>
</comment>
<evidence type="ECO:0000256" key="9">
    <source>
        <dbReference type="ARBA" id="ARBA00033999"/>
    </source>
</evidence>
<evidence type="ECO:0000256" key="10">
    <source>
        <dbReference type="ARBA" id="ARBA00059220"/>
    </source>
</evidence>
<dbReference type="EMBL" id="VJWL01000001">
    <property type="protein sequence ID" value="TRW49846.1"/>
    <property type="molecule type" value="Genomic_DNA"/>
</dbReference>
<keyword evidence="6 12" id="KW-0274">FAD</keyword>
<comment type="function">
    <text evidence="10">Involved in repair of UV radiation-induced DNA damage. Catalyzes the light-dependent monomerization (300-600 nm) of cyclobutyl pyrimidine dimers (in cis-syn configuration), which are formed between adjacent bases on the same DNA strand upon exposure to ultraviolet radiation.</text>
</comment>
<evidence type="ECO:0000256" key="2">
    <source>
        <dbReference type="ARBA" id="ARBA00005862"/>
    </source>
</evidence>
<feature type="binding site" evidence="12">
    <location>
        <position position="231"/>
    </location>
    <ligand>
        <name>FAD</name>
        <dbReference type="ChEBI" id="CHEBI:57692"/>
    </ligand>
</feature>
<dbReference type="PANTHER" id="PTHR11455">
    <property type="entry name" value="CRYPTOCHROME"/>
    <property type="match status" value="1"/>
</dbReference>
<evidence type="ECO:0000256" key="1">
    <source>
        <dbReference type="ARBA" id="ARBA00001932"/>
    </source>
</evidence>
<evidence type="ECO:0000256" key="4">
    <source>
        <dbReference type="ARBA" id="ARBA00014046"/>
    </source>
</evidence>
<protein>
    <recommendedName>
        <fullName evidence="4">Deoxyribodipyrimidine photo-lyase</fullName>
        <ecNumber evidence="3">4.1.99.3</ecNumber>
    </recommendedName>
    <alternativeName>
        <fullName evidence="8">DNA photolyase</fullName>
    </alternativeName>
    <alternativeName>
        <fullName evidence="11">Photoreactivating enzyme</fullName>
    </alternativeName>
</protein>
<evidence type="ECO:0000313" key="16">
    <source>
        <dbReference type="EMBL" id="TRW49846.1"/>
    </source>
</evidence>
<sequence>MGSNSKALVWLRNDLRLLDNDAIYGAASNHERLNFVVVRTPDTWRAHDWSAAKWSLYHRQLQCLANDLAERGHSLHVHTVASFKDSVDYIVAYATKQDVQAIYINREYPLHERQRDHRLCVNAEEVGIQVVQYDSNLLVAPERIQSGTGSFYRMFTPFFRAWKEELVTAGLPGPYQRSVIPDGSDNSAPTIDVRVPDDIPGQCRHTDDWLVGEAQIRQKVSVYVREKADHYHHLRDLPSEVGTSQLSPYWEIGAISPRIAAHFLQKQAPEFPSGLSEGMHTWLSELAWREFYQHLMFHVPRLSRHKPFQEETDNYPWRKDEKAFQAWCEGQTGYPIVDAGMRQLAKTGWMHNRVRMIVANFLTKDLHMDWRLGEQWFMRNLIDGSFPANNGGWQWSASTGTDAVPYFRVFNPTRQSEKVDPDGVYIRRWLPELKDVPIKHIHEPHQWLRQYDPDNSYPAPMVNHKEARERFIANFKQVKHGNN</sequence>
<keyword evidence="7 14" id="KW-0157">Chromophore</keyword>
<evidence type="ECO:0000256" key="13">
    <source>
        <dbReference type="PIRSR" id="PIRSR602081-2"/>
    </source>
</evidence>
<evidence type="ECO:0000256" key="11">
    <source>
        <dbReference type="ARBA" id="ARBA00083107"/>
    </source>
</evidence>
<dbReference type="GO" id="GO:0003677">
    <property type="term" value="F:DNA binding"/>
    <property type="evidence" value="ECO:0007669"/>
    <property type="project" value="TreeGrafter"/>
</dbReference>
<feature type="binding site" evidence="12">
    <location>
        <begin position="243"/>
        <end position="247"/>
    </location>
    <ligand>
        <name>FAD</name>
        <dbReference type="ChEBI" id="CHEBI:57692"/>
    </ligand>
</feature>
<feature type="binding site" evidence="12">
    <location>
        <position position="282"/>
    </location>
    <ligand>
        <name>FAD</name>
        <dbReference type="ChEBI" id="CHEBI:57692"/>
    </ligand>
</feature>
<dbReference type="PRINTS" id="PR00147">
    <property type="entry name" value="DNAPHOTLYASE"/>
</dbReference>
<dbReference type="Pfam" id="PF00875">
    <property type="entry name" value="DNA_photolyase"/>
    <property type="match status" value="1"/>
</dbReference>
<evidence type="ECO:0000256" key="5">
    <source>
        <dbReference type="ARBA" id="ARBA00022630"/>
    </source>
</evidence>
<evidence type="ECO:0000256" key="7">
    <source>
        <dbReference type="ARBA" id="ARBA00022991"/>
    </source>
</evidence>
<dbReference type="PROSITE" id="PS00394">
    <property type="entry name" value="DNA_PHOTOLYASES_1_1"/>
    <property type="match status" value="1"/>
</dbReference>
<dbReference type="Gene3D" id="1.25.40.80">
    <property type="match status" value="1"/>
</dbReference>
<dbReference type="InterPro" id="IPR036155">
    <property type="entry name" value="Crypto/Photolyase_N_sf"/>
</dbReference>
<dbReference type="InterPro" id="IPR014729">
    <property type="entry name" value="Rossmann-like_a/b/a_fold"/>
</dbReference>
<keyword evidence="5 12" id="KW-0285">Flavoprotein</keyword>
<evidence type="ECO:0000256" key="12">
    <source>
        <dbReference type="PIRSR" id="PIRSR602081-1"/>
    </source>
</evidence>
<dbReference type="AlphaFoldDB" id="A0A552X4G5"/>
<dbReference type="GO" id="GO:0000719">
    <property type="term" value="P:photoreactive repair"/>
    <property type="evidence" value="ECO:0007669"/>
    <property type="project" value="UniProtKB-ARBA"/>
</dbReference>
<dbReference type="SUPFAM" id="SSF48173">
    <property type="entry name" value="Cryptochrome/photolyase FAD-binding domain"/>
    <property type="match status" value="1"/>
</dbReference>
<dbReference type="GO" id="GO:0071949">
    <property type="term" value="F:FAD binding"/>
    <property type="evidence" value="ECO:0007669"/>
    <property type="project" value="TreeGrafter"/>
</dbReference>
<comment type="cofactor">
    <cofactor evidence="1">
        <name>(6R)-5,10-methylene-5,6,7,8-tetrahydrofolate</name>
        <dbReference type="ChEBI" id="CHEBI:15636"/>
    </cofactor>
</comment>
<dbReference type="InterPro" id="IPR002081">
    <property type="entry name" value="Cryptochrome/DNA_photolyase_1"/>
</dbReference>
<proteinExistence type="inferred from homology"/>